<organism evidence="1 2">
    <name type="scientific">Pelagicoccus albus</name>
    <dbReference type="NCBI Taxonomy" id="415222"/>
    <lineage>
        <taxon>Bacteria</taxon>
        <taxon>Pseudomonadati</taxon>
        <taxon>Verrucomicrobiota</taxon>
        <taxon>Opitutia</taxon>
        <taxon>Puniceicoccales</taxon>
        <taxon>Pelagicoccaceae</taxon>
        <taxon>Pelagicoccus</taxon>
    </lineage>
</organism>
<protein>
    <submittedName>
        <fullName evidence="1">Uncharacterized protein</fullName>
    </submittedName>
</protein>
<keyword evidence="2" id="KW-1185">Reference proteome</keyword>
<dbReference type="Proteomes" id="UP000526501">
    <property type="component" value="Unassembled WGS sequence"/>
</dbReference>
<proteinExistence type="predicted"/>
<dbReference type="RefSeq" id="WP_185661858.1">
    <property type="nucleotide sequence ID" value="NZ_CAWPOO010000013.1"/>
</dbReference>
<name>A0A7X1EA13_9BACT</name>
<dbReference type="AlphaFoldDB" id="A0A7X1EA13"/>
<comment type="caution">
    <text evidence="1">The sequence shown here is derived from an EMBL/GenBank/DDBJ whole genome shotgun (WGS) entry which is preliminary data.</text>
</comment>
<accession>A0A7X1EA13</accession>
<dbReference type="EMBL" id="JACHVC010000013">
    <property type="protein sequence ID" value="MBC2607999.1"/>
    <property type="molecule type" value="Genomic_DNA"/>
</dbReference>
<gene>
    <name evidence="1" type="ORF">H5P27_18235</name>
</gene>
<sequence>MNNPSYLPRFCVIALLGMLILSPTLDAKVRVAVKARSSNAFLEQRELDHNQPLSYVFAQGDFFGNSTRSDRIKQVDFLEIAETLSESLAAQNFLPAQDQAAADMLLVVHWGAVEKFEDPNRDFALQQAYEGIAEMNQNLPPGASPNSSYTPPYSDMYSSDQARFDSLKYNNSLQSERMQENQIAEILGFDDDLAKERAKPFATTDEVRMLTQLQQERYLIVVMAWDFQELSKNNKKRLLWTTRISMKALGSSYKDAVLLMSKAGEAYYGNVSEGLETKVYKRDEYKIELGDLEVVESGEAVQETLPAKRAKGRN</sequence>
<evidence type="ECO:0000313" key="1">
    <source>
        <dbReference type="EMBL" id="MBC2607999.1"/>
    </source>
</evidence>
<evidence type="ECO:0000313" key="2">
    <source>
        <dbReference type="Proteomes" id="UP000526501"/>
    </source>
</evidence>
<reference evidence="1 2" key="1">
    <citation type="submission" date="2020-07" db="EMBL/GenBank/DDBJ databases">
        <authorList>
            <person name="Feng X."/>
        </authorList>
    </citation>
    <scope>NUCLEOTIDE SEQUENCE [LARGE SCALE GENOMIC DNA]</scope>
    <source>
        <strain evidence="1 2">JCM23202</strain>
    </source>
</reference>